<protein>
    <recommendedName>
        <fullName evidence="7">alpha-1,2-Mannosidase</fullName>
        <ecNumber evidence="7">3.2.1.-</ecNumber>
    </recommendedName>
</protein>
<feature type="compositionally biased region" description="Basic and acidic residues" evidence="8">
    <location>
        <begin position="90"/>
        <end position="100"/>
    </location>
</feature>
<feature type="compositionally biased region" description="Basic and acidic residues" evidence="8">
    <location>
        <begin position="124"/>
        <end position="136"/>
    </location>
</feature>
<dbReference type="Proteomes" id="UP000030651">
    <property type="component" value="Unassembled WGS sequence"/>
</dbReference>
<evidence type="ECO:0000256" key="3">
    <source>
        <dbReference type="ARBA" id="ARBA00007658"/>
    </source>
</evidence>
<dbReference type="OMA" id="WDCVPQG"/>
<dbReference type="Gene3D" id="1.50.10.10">
    <property type="match status" value="3"/>
</dbReference>
<keyword evidence="6" id="KW-0106">Calcium</keyword>
<accession>W3WI89</accession>
<dbReference type="InterPro" id="IPR001382">
    <property type="entry name" value="Glyco_hydro_47"/>
</dbReference>
<keyword evidence="6" id="KW-0479">Metal-binding</keyword>
<evidence type="ECO:0000256" key="7">
    <source>
        <dbReference type="RuleBase" id="RU361193"/>
    </source>
</evidence>
<dbReference type="eggNOG" id="KOG2204">
    <property type="taxonomic scope" value="Eukaryota"/>
</dbReference>
<dbReference type="KEGG" id="pfy:PFICI_14445"/>
<evidence type="ECO:0000256" key="8">
    <source>
        <dbReference type="SAM" id="MobiDB-lite"/>
    </source>
</evidence>
<dbReference type="AlphaFoldDB" id="W3WI89"/>
<keyword evidence="5" id="KW-1015">Disulfide bond</keyword>
<feature type="region of interest" description="Disordered" evidence="8">
    <location>
        <begin position="774"/>
        <end position="801"/>
    </location>
</feature>
<dbReference type="RefSeq" id="XP_007841217.1">
    <property type="nucleotide sequence ID" value="XM_007843026.1"/>
</dbReference>
<evidence type="ECO:0000256" key="1">
    <source>
        <dbReference type="ARBA" id="ARBA00001913"/>
    </source>
</evidence>
<reference evidence="10" key="1">
    <citation type="journal article" date="2015" name="BMC Genomics">
        <title>Genomic and transcriptomic analysis of the endophytic fungus Pestalotiopsis fici reveals its lifestyle and high potential for synthesis of natural products.</title>
        <authorList>
            <person name="Wang X."/>
            <person name="Zhang X."/>
            <person name="Liu L."/>
            <person name="Xiang M."/>
            <person name="Wang W."/>
            <person name="Sun X."/>
            <person name="Che Y."/>
            <person name="Guo L."/>
            <person name="Liu G."/>
            <person name="Guo L."/>
            <person name="Wang C."/>
            <person name="Yin W.B."/>
            <person name="Stadler M."/>
            <person name="Zhang X."/>
            <person name="Liu X."/>
        </authorList>
    </citation>
    <scope>NUCLEOTIDE SEQUENCE [LARGE SCALE GENOMIC DNA]</scope>
    <source>
        <strain evidence="10">W106-1 / CGMCC3.15140</strain>
    </source>
</reference>
<dbReference type="InterPro" id="IPR012341">
    <property type="entry name" value="6hp_glycosidase-like_sf"/>
</dbReference>
<evidence type="ECO:0000313" key="10">
    <source>
        <dbReference type="Proteomes" id="UP000030651"/>
    </source>
</evidence>
<feature type="compositionally biased region" description="Polar residues" evidence="8">
    <location>
        <begin position="843"/>
        <end position="854"/>
    </location>
</feature>
<dbReference type="GO" id="GO:0016020">
    <property type="term" value="C:membrane"/>
    <property type="evidence" value="ECO:0007669"/>
    <property type="project" value="InterPro"/>
</dbReference>
<dbReference type="EC" id="3.2.1.-" evidence="7"/>
<dbReference type="GeneID" id="19279458"/>
<comment type="pathway">
    <text evidence="2">Protein modification; protein glycosylation.</text>
</comment>
<keyword evidence="7" id="KW-0326">Glycosidase</keyword>
<dbReference type="InterPro" id="IPR050749">
    <property type="entry name" value="Glycosyl_Hydrolase_47"/>
</dbReference>
<keyword evidence="10" id="KW-1185">Reference proteome</keyword>
<dbReference type="GO" id="GO:0005975">
    <property type="term" value="P:carbohydrate metabolic process"/>
    <property type="evidence" value="ECO:0007669"/>
    <property type="project" value="InterPro"/>
</dbReference>
<dbReference type="Pfam" id="PF01532">
    <property type="entry name" value="Glyco_hydro_47"/>
    <property type="match status" value="1"/>
</dbReference>
<dbReference type="UniPathway" id="UPA00378"/>
<keyword evidence="4 7" id="KW-0378">Hydrolase</keyword>
<dbReference type="HOGENOM" id="CLU_003818_1_0_1"/>
<evidence type="ECO:0000256" key="6">
    <source>
        <dbReference type="PIRSR" id="PIRSR601382-2"/>
    </source>
</evidence>
<dbReference type="EMBL" id="KI912121">
    <property type="protein sequence ID" value="ETS73499.1"/>
    <property type="molecule type" value="Genomic_DNA"/>
</dbReference>
<feature type="binding site" evidence="6">
    <location>
        <position position="1028"/>
    </location>
    <ligand>
        <name>Ca(2+)</name>
        <dbReference type="ChEBI" id="CHEBI:29108"/>
    </ligand>
</feature>
<sequence length="1040" mass="116634">MLRVRRYRIYMVLAAVGLLLLYRMTQDTDWEALSTRPIDYTSDAGSKLATGSKLETEQDGPNGGLGIQRKRPQQKPIDGKEQGESIVKIPELREPEEGKQVDYTLPTSTSKELNAKPTEADDNSTDKKKADSETKTTDTPQVVIPNRKTPHQIWAEEAEKERLEQELLDAEIKDKQGFVITITTKSTSTSTIHWRKPTEVFPVAPESLLTLPTGKPKSIPRVQYAFKDESEAARQAREGRLSVVKSEMQRAWTGYKKYAWMHDELSPVSLRFRDPFCGWAATLVDALDTLWIMGMKEEFAEAVEAVGKIDFTTSPRTEIPVFETTIRYLGGLLGAYDVSGGKQGGYDILLDKAIELAEILMGVFDTPNRMPVLYYNWKPAFTGKARRAGSSVSVAELGSLLMEFTRLAQVTQDNRYYDAVARITDAFEEWQLRPNGTDIPGIFPEHVDASGCNKTAAQNAQMKFTAEQEANVQSVLDAPDDYTGQEYTHKSRFANTMNTVPDLALSDKADRLGTRKTGSRKRTVDIDVDSDEDLYDHPLTVNTGSTTQTKKFTAPLILSAPNLYQQMAADRVSAEPYTIPEFTDVCYPQGLTAGSWGRNTFGMGGSQDSTYEYFPKQFLLLGGLEPKYETMHLKVVDAVKKWLLYRPMVPDNRDILFSAKVTTNGITSKDPISEFEVTHLTCFLGGMFGMAGKIFEEPVDVEIAKKLTDGCVWAYENTATGIMPEGATVVPCADTGDCRWNETLWHRYLDPMWDMREKQIDDYYKRKATAKAKAEKEKLDELRREAESELDDVSDANAKSSESLDIADLAEIADEMSAKSDAMADDKFLAKKKTKKRDLNTNPDQLETSSNDNTPPAKPSQKLAFEDPMNDILVAGGSGRVGKPMRSSAAQVSLQDEEEDRTKPDPARPLTHEEYVKARLENEKIPPGFVSVSAKHYILRPEAIESVWYMYRITGDTTWQEKGWKMFESIIAATQTEHGHSAITNVLVPGSDKDDAMESFWFAETLKYFYLLYSTPDVISLDEWVLNTEAHPFKRPLPSA</sequence>
<comment type="cofactor">
    <cofactor evidence="1 6">
        <name>Ca(2+)</name>
        <dbReference type="ChEBI" id="CHEBI:29108"/>
    </cofactor>
</comment>
<dbReference type="STRING" id="1229662.W3WI89"/>
<dbReference type="GO" id="GO:0005509">
    <property type="term" value="F:calcium ion binding"/>
    <property type="evidence" value="ECO:0007669"/>
    <property type="project" value="InterPro"/>
</dbReference>
<dbReference type="InParanoid" id="W3WI89"/>
<dbReference type="GO" id="GO:0005783">
    <property type="term" value="C:endoplasmic reticulum"/>
    <property type="evidence" value="ECO:0007669"/>
    <property type="project" value="TreeGrafter"/>
</dbReference>
<dbReference type="PANTHER" id="PTHR11742">
    <property type="entry name" value="MANNOSYL-OLIGOSACCHARIDE ALPHA-1,2-MANNOSIDASE-RELATED"/>
    <property type="match status" value="1"/>
</dbReference>
<dbReference type="GO" id="GO:0004571">
    <property type="term" value="F:mannosyl-oligosaccharide 1,2-alpha-mannosidase activity"/>
    <property type="evidence" value="ECO:0007669"/>
    <property type="project" value="InterPro"/>
</dbReference>
<organism evidence="9 10">
    <name type="scientific">Pestalotiopsis fici (strain W106-1 / CGMCC3.15140)</name>
    <dbReference type="NCBI Taxonomy" id="1229662"/>
    <lineage>
        <taxon>Eukaryota</taxon>
        <taxon>Fungi</taxon>
        <taxon>Dikarya</taxon>
        <taxon>Ascomycota</taxon>
        <taxon>Pezizomycotina</taxon>
        <taxon>Sordariomycetes</taxon>
        <taxon>Xylariomycetidae</taxon>
        <taxon>Amphisphaeriales</taxon>
        <taxon>Sporocadaceae</taxon>
        <taxon>Pestalotiopsis</taxon>
    </lineage>
</organism>
<dbReference type="GO" id="GO:0036503">
    <property type="term" value="P:ERAD pathway"/>
    <property type="evidence" value="ECO:0007669"/>
    <property type="project" value="UniProtKB-ARBA"/>
</dbReference>
<evidence type="ECO:0000313" key="9">
    <source>
        <dbReference type="EMBL" id="ETS73499.1"/>
    </source>
</evidence>
<feature type="region of interest" description="Disordered" evidence="8">
    <location>
        <begin position="833"/>
        <end position="908"/>
    </location>
</feature>
<feature type="compositionally biased region" description="Basic and acidic residues" evidence="8">
    <location>
        <begin position="774"/>
        <end position="787"/>
    </location>
</feature>
<proteinExistence type="inferred from homology"/>
<evidence type="ECO:0000256" key="5">
    <source>
        <dbReference type="ARBA" id="ARBA00023157"/>
    </source>
</evidence>
<feature type="region of interest" description="Disordered" evidence="8">
    <location>
        <begin position="40"/>
        <end position="138"/>
    </location>
</feature>
<dbReference type="InterPro" id="IPR036026">
    <property type="entry name" value="Seven-hairpin_glycosidases"/>
</dbReference>
<comment type="similarity">
    <text evidence="3 7">Belongs to the glycosyl hydrolase 47 family.</text>
</comment>
<name>W3WI89_PESFW</name>
<dbReference type="OrthoDB" id="8118055at2759"/>
<gene>
    <name evidence="9" type="ORF">PFICI_14445</name>
</gene>
<evidence type="ECO:0000256" key="2">
    <source>
        <dbReference type="ARBA" id="ARBA00004922"/>
    </source>
</evidence>
<evidence type="ECO:0000256" key="4">
    <source>
        <dbReference type="ARBA" id="ARBA00022801"/>
    </source>
</evidence>
<dbReference type="SUPFAM" id="SSF48225">
    <property type="entry name" value="Seven-hairpin glycosidases"/>
    <property type="match status" value="1"/>
</dbReference>
<dbReference type="PANTHER" id="PTHR11742:SF103">
    <property type="entry name" value="ENDOPLASMIC RETICULUM MANNOSIDASE MNL2-RELATED"/>
    <property type="match status" value="1"/>
</dbReference>
<dbReference type="PRINTS" id="PR00747">
    <property type="entry name" value="GLYHDRLASE47"/>
</dbReference>